<proteinExistence type="inferred from homology"/>
<keyword evidence="15" id="KW-1185">Reference proteome</keyword>
<evidence type="ECO:0000313" key="15">
    <source>
        <dbReference type="Proteomes" id="UP000694918"/>
    </source>
</evidence>
<dbReference type="FunFam" id="1.10.630.10:FF:000012">
    <property type="entry name" value="Cytochrome P450 family protein"/>
    <property type="match status" value="1"/>
</dbReference>
<dbReference type="Pfam" id="PF00067">
    <property type="entry name" value="p450"/>
    <property type="match status" value="1"/>
</dbReference>
<dbReference type="KEGG" id="peu:105139811"/>
<gene>
    <name evidence="16" type="primary">LOC105139811</name>
</gene>
<dbReference type="PROSITE" id="PS00086">
    <property type="entry name" value="CYTOCHROME_P450"/>
    <property type="match status" value="1"/>
</dbReference>
<dbReference type="GO" id="GO:0016709">
    <property type="term" value="F:oxidoreductase activity, acting on paired donors, with incorporation or reduction of molecular oxygen, NAD(P)H as one donor, and incorporation of one atom of oxygen"/>
    <property type="evidence" value="ECO:0007669"/>
    <property type="project" value="TreeGrafter"/>
</dbReference>
<dbReference type="InterPro" id="IPR017972">
    <property type="entry name" value="Cyt_P450_CS"/>
</dbReference>
<dbReference type="GO" id="GO:0016020">
    <property type="term" value="C:membrane"/>
    <property type="evidence" value="ECO:0007669"/>
    <property type="project" value="UniProtKB-SubCell"/>
</dbReference>
<evidence type="ECO:0000256" key="9">
    <source>
        <dbReference type="ARBA" id="ARBA00023004"/>
    </source>
</evidence>
<evidence type="ECO:0000256" key="14">
    <source>
        <dbReference type="SAM" id="Phobius"/>
    </source>
</evidence>
<evidence type="ECO:0000256" key="13">
    <source>
        <dbReference type="RuleBase" id="RU000461"/>
    </source>
</evidence>
<sequence>MDHWFLILTSISLSISIAGLLKFILNRYFISKKPAHHKLPPSPSPQSIPVISNFLWLGRISPSNIHSILNPLHAKFGPILTIYFGFRPVIFIADRFLAHKALIQKGAIFASRPPASETQRFRGSNRRLVSLSFYGPSWRLLRQNLTKNVLHPSCAKYSAHSRRWALQILKKRLESQGKSGQPVCLREHFLYAIFCLLVVICFGDKVDEDQIKQIQEVVHRAFLGSRRFDTLNIWPRVTKIVLRRRWEELFQLRQSVQDVTIPLIRSRKKLQEEERTGMDTHHDHAVPYVDTLLALEFPDDKRKLNEEEISDLCSEFLNAGTDTTTTALEWIMANLVKYPKIQEKLFMEIKGVVGDGDVKEVNESDLKKMSYLKAVILEGLRRHSPARFLIPHAVTEDFVLNNEYLIPKNAAINFLVAEMGWDPKVWEDPMAFKPERFLNHENGITKEFDITGSREIKMMPFGAGRRMCPGYQLSILLLEFYVANLVWKYEWKAVDGNDVDLSEKIEHIMAMRNPLQVHLSPR</sequence>
<dbReference type="InterPro" id="IPR051103">
    <property type="entry name" value="Plant_metabolite_P450s"/>
</dbReference>
<feature type="transmembrane region" description="Helical" evidence="14">
    <location>
        <begin position="6"/>
        <end position="25"/>
    </location>
</feature>
<evidence type="ECO:0000256" key="3">
    <source>
        <dbReference type="ARBA" id="ARBA00010617"/>
    </source>
</evidence>
<dbReference type="InterPro" id="IPR002401">
    <property type="entry name" value="Cyt_P450_E_grp-I"/>
</dbReference>
<comment type="cofactor">
    <cofactor evidence="1 12">
        <name>heme</name>
        <dbReference type="ChEBI" id="CHEBI:30413"/>
    </cofactor>
</comment>
<dbReference type="CDD" id="cd11075">
    <property type="entry name" value="CYP77_89"/>
    <property type="match status" value="1"/>
</dbReference>
<keyword evidence="9 12" id="KW-0408">Iron</keyword>
<dbReference type="RefSeq" id="XP_011044719.1">
    <property type="nucleotide sequence ID" value="XM_011046417.1"/>
</dbReference>
<dbReference type="AlphaFoldDB" id="A0AAJ6VBN9"/>
<protein>
    <submittedName>
        <fullName evidence="16">Cytochrome P450 89A2-like</fullName>
    </submittedName>
</protein>
<keyword evidence="4 12" id="KW-0349">Heme</keyword>
<evidence type="ECO:0000256" key="1">
    <source>
        <dbReference type="ARBA" id="ARBA00001971"/>
    </source>
</evidence>
<keyword evidence="5 14" id="KW-0812">Transmembrane</keyword>
<keyword evidence="6 12" id="KW-0479">Metal-binding</keyword>
<evidence type="ECO:0000256" key="12">
    <source>
        <dbReference type="PIRSR" id="PIRSR602401-1"/>
    </source>
</evidence>
<evidence type="ECO:0000256" key="7">
    <source>
        <dbReference type="ARBA" id="ARBA00022989"/>
    </source>
</evidence>
<reference evidence="16" key="1">
    <citation type="submission" date="2025-08" db="UniProtKB">
        <authorList>
            <consortium name="RefSeq"/>
        </authorList>
    </citation>
    <scope>IDENTIFICATION</scope>
</reference>
<evidence type="ECO:0000256" key="5">
    <source>
        <dbReference type="ARBA" id="ARBA00022692"/>
    </source>
</evidence>
<dbReference type="GO" id="GO:0020037">
    <property type="term" value="F:heme binding"/>
    <property type="evidence" value="ECO:0007669"/>
    <property type="project" value="InterPro"/>
</dbReference>
<comment type="subcellular location">
    <subcellularLocation>
        <location evidence="2">Membrane</location>
        <topology evidence="2">Single-pass membrane protein</topology>
    </subcellularLocation>
</comment>
<dbReference type="InterPro" id="IPR001128">
    <property type="entry name" value="Cyt_P450"/>
</dbReference>
<comment type="similarity">
    <text evidence="3 13">Belongs to the cytochrome P450 family.</text>
</comment>
<evidence type="ECO:0000256" key="6">
    <source>
        <dbReference type="ARBA" id="ARBA00022723"/>
    </source>
</evidence>
<evidence type="ECO:0000256" key="2">
    <source>
        <dbReference type="ARBA" id="ARBA00004167"/>
    </source>
</evidence>
<keyword evidence="11 14" id="KW-0472">Membrane</keyword>
<keyword evidence="10 13" id="KW-0503">Monooxygenase</keyword>
<evidence type="ECO:0000256" key="10">
    <source>
        <dbReference type="ARBA" id="ARBA00023033"/>
    </source>
</evidence>
<organism evidence="15 16">
    <name type="scientific">Populus euphratica</name>
    <name type="common">Euphrates poplar</name>
    <dbReference type="NCBI Taxonomy" id="75702"/>
    <lineage>
        <taxon>Eukaryota</taxon>
        <taxon>Viridiplantae</taxon>
        <taxon>Streptophyta</taxon>
        <taxon>Embryophyta</taxon>
        <taxon>Tracheophyta</taxon>
        <taxon>Spermatophyta</taxon>
        <taxon>Magnoliopsida</taxon>
        <taxon>eudicotyledons</taxon>
        <taxon>Gunneridae</taxon>
        <taxon>Pentapetalae</taxon>
        <taxon>rosids</taxon>
        <taxon>fabids</taxon>
        <taxon>Malpighiales</taxon>
        <taxon>Salicaceae</taxon>
        <taxon>Saliceae</taxon>
        <taxon>Populus</taxon>
    </lineage>
</organism>
<evidence type="ECO:0000256" key="4">
    <source>
        <dbReference type="ARBA" id="ARBA00022617"/>
    </source>
</evidence>
<dbReference type="PANTHER" id="PTHR24298:SF800">
    <property type="entry name" value="CYTOCHROME P450 89A2-RELATED"/>
    <property type="match status" value="1"/>
</dbReference>
<accession>A0AAJ6VBN9</accession>
<feature type="binding site" description="axial binding residue" evidence="12">
    <location>
        <position position="468"/>
    </location>
    <ligand>
        <name>heme</name>
        <dbReference type="ChEBI" id="CHEBI:30413"/>
    </ligand>
    <ligandPart>
        <name>Fe</name>
        <dbReference type="ChEBI" id="CHEBI:18248"/>
    </ligandPart>
</feature>
<dbReference type="Proteomes" id="UP000694918">
    <property type="component" value="Unplaced"/>
</dbReference>
<evidence type="ECO:0000256" key="11">
    <source>
        <dbReference type="ARBA" id="ARBA00023136"/>
    </source>
</evidence>
<keyword evidence="8 13" id="KW-0560">Oxidoreductase</keyword>
<dbReference type="InterPro" id="IPR036396">
    <property type="entry name" value="Cyt_P450_sf"/>
</dbReference>
<name>A0AAJ6VBN9_POPEU</name>
<dbReference type="GO" id="GO:0005506">
    <property type="term" value="F:iron ion binding"/>
    <property type="evidence" value="ECO:0007669"/>
    <property type="project" value="InterPro"/>
</dbReference>
<dbReference type="GeneID" id="105139811"/>
<keyword evidence="7 14" id="KW-1133">Transmembrane helix</keyword>
<dbReference type="PANTHER" id="PTHR24298">
    <property type="entry name" value="FLAVONOID 3'-MONOOXYGENASE-RELATED"/>
    <property type="match status" value="1"/>
</dbReference>
<evidence type="ECO:0000256" key="8">
    <source>
        <dbReference type="ARBA" id="ARBA00023002"/>
    </source>
</evidence>
<dbReference type="PRINTS" id="PR00385">
    <property type="entry name" value="P450"/>
</dbReference>
<dbReference type="SUPFAM" id="SSF48264">
    <property type="entry name" value="Cytochrome P450"/>
    <property type="match status" value="1"/>
</dbReference>
<dbReference type="PRINTS" id="PR00463">
    <property type="entry name" value="EP450I"/>
</dbReference>
<dbReference type="Gene3D" id="1.10.630.10">
    <property type="entry name" value="Cytochrome P450"/>
    <property type="match status" value="1"/>
</dbReference>
<evidence type="ECO:0000313" key="16">
    <source>
        <dbReference type="RefSeq" id="XP_011044719.1"/>
    </source>
</evidence>